<dbReference type="GO" id="GO:0052621">
    <property type="term" value="F:diguanylate cyclase activity"/>
    <property type="evidence" value="ECO:0007669"/>
    <property type="project" value="UniProtKB-EC"/>
</dbReference>
<dbReference type="GO" id="GO:0043709">
    <property type="term" value="P:cell adhesion involved in single-species biofilm formation"/>
    <property type="evidence" value="ECO:0007669"/>
    <property type="project" value="TreeGrafter"/>
</dbReference>
<gene>
    <name evidence="4" type="ORF">SAMN04488056_103247</name>
</gene>
<keyword evidence="5" id="KW-1185">Reference proteome</keyword>
<dbReference type="InterPro" id="IPR050469">
    <property type="entry name" value="Diguanylate_Cyclase"/>
</dbReference>
<dbReference type="GO" id="GO:0005886">
    <property type="term" value="C:plasma membrane"/>
    <property type="evidence" value="ECO:0007669"/>
    <property type="project" value="TreeGrafter"/>
</dbReference>
<evidence type="ECO:0000313" key="4">
    <source>
        <dbReference type="EMBL" id="SFO12466.1"/>
    </source>
</evidence>
<feature type="domain" description="GGDEF" evidence="3">
    <location>
        <begin position="317"/>
        <end position="442"/>
    </location>
</feature>
<name>A0A1I5EM76_9HYPH</name>
<evidence type="ECO:0000256" key="2">
    <source>
        <dbReference type="ARBA" id="ARBA00034247"/>
    </source>
</evidence>
<dbReference type="GO" id="GO:1902201">
    <property type="term" value="P:negative regulation of bacterial-type flagellum-dependent cell motility"/>
    <property type="evidence" value="ECO:0007669"/>
    <property type="project" value="TreeGrafter"/>
</dbReference>
<evidence type="ECO:0000313" key="5">
    <source>
        <dbReference type="Proteomes" id="UP000199236"/>
    </source>
</evidence>
<dbReference type="Gene3D" id="3.30.70.270">
    <property type="match status" value="1"/>
</dbReference>
<organism evidence="4 5">
    <name type="scientific">Cohaesibacter marisflavi</name>
    <dbReference type="NCBI Taxonomy" id="655353"/>
    <lineage>
        <taxon>Bacteria</taxon>
        <taxon>Pseudomonadati</taxon>
        <taxon>Pseudomonadota</taxon>
        <taxon>Alphaproteobacteria</taxon>
        <taxon>Hyphomicrobiales</taxon>
        <taxon>Cohaesibacteraceae</taxon>
    </lineage>
</organism>
<dbReference type="NCBIfam" id="TIGR00254">
    <property type="entry name" value="GGDEF"/>
    <property type="match status" value="1"/>
</dbReference>
<dbReference type="SUPFAM" id="SSF55073">
    <property type="entry name" value="Nucleotide cyclase"/>
    <property type="match status" value="1"/>
</dbReference>
<dbReference type="PANTHER" id="PTHR45138:SF9">
    <property type="entry name" value="DIGUANYLATE CYCLASE DGCM-RELATED"/>
    <property type="match status" value="1"/>
</dbReference>
<dbReference type="InterPro" id="IPR000160">
    <property type="entry name" value="GGDEF_dom"/>
</dbReference>
<protein>
    <recommendedName>
        <fullName evidence="1">diguanylate cyclase</fullName>
        <ecNumber evidence="1">2.7.7.65</ecNumber>
    </recommendedName>
</protein>
<reference evidence="4 5" key="1">
    <citation type="submission" date="2016-10" db="EMBL/GenBank/DDBJ databases">
        <authorList>
            <person name="de Groot N.N."/>
        </authorList>
    </citation>
    <scope>NUCLEOTIDE SEQUENCE [LARGE SCALE GENOMIC DNA]</scope>
    <source>
        <strain evidence="4 5">CGMCC 1.9157</strain>
    </source>
</reference>
<evidence type="ECO:0000259" key="3">
    <source>
        <dbReference type="PROSITE" id="PS50887"/>
    </source>
</evidence>
<comment type="catalytic activity">
    <reaction evidence="2">
        <text>2 GTP = 3',3'-c-di-GMP + 2 diphosphate</text>
        <dbReference type="Rhea" id="RHEA:24898"/>
        <dbReference type="ChEBI" id="CHEBI:33019"/>
        <dbReference type="ChEBI" id="CHEBI:37565"/>
        <dbReference type="ChEBI" id="CHEBI:58805"/>
        <dbReference type="EC" id="2.7.7.65"/>
    </reaction>
</comment>
<evidence type="ECO:0000256" key="1">
    <source>
        <dbReference type="ARBA" id="ARBA00012528"/>
    </source>
</evidence>
<dbReference type="PROSITE" id="PS50887">
    <property type="entry name" value="GGDEF"/>
    <property type="match status" value="1"/>
</dbReference>
<dbReference type="PANTHER" id="PTHR45138">
    <property type="entry name" value="REGULATORY COMPONENTS OF SENSORY TRANSDUCTION SYSTEM"/>
    <property type="match status" value="1"/>
</dbReference>
<dbReference type="AlphaFoldDB" id="A0A1I5EM76"/>
<dbReference type="EC" id="2.7.7.65" evidence="1"/>
<dbReference type="InterPro" id="IPR043128">
    <property type="entry name" value="Rev_trsase/Diguanyl_cyclase"/>
</dbReference>
<dbReference type="Pfam" id="PF00990">
    <property type="entry name" value="GGDEF"/>
    <property type="match status" value="1"/>
</dbReference>
<proteinExistence type="predicted"/>
<accession>A0A1I5EM76</accession>
<dbReference type="Proteomes" id="UP000199236">
    <property type="component" value="Unassembled WGS sequence"/>
</dbReference>
<dbReference type="EMBL" id="FOVR01000003">
    <property type="protein sequence ID" value="SFO12466.1"/>
    <property type="molecule type" value="Genomic_DNA"/>
</dbReference>
<dbReference type="SMART" id="SM00267">
    <property type="entry name" value="GGDEF"/>
    <property type="match status" value="1"/>
</dbReference>
<sequence>MCDGTGNMNASSNVPERDLYAIYDDLSDGVMIMGPTGKELYRNKAMKRLPDHLENRLMSFVGIDECICEKSRHEKLVSRSQMEGWSFNCYAYGSGKLILVKFDDQLGKQIKALRAEFSDAIRDGMPAASAAMQVLRDHVNSRWVAIGSLDFKTRSVVFDLCYDGEHLQANRLPSLNCFADSKPCEHSPLMTADLSAHFVNSDEIAAYGIGHVIGMSMHNHRDECVGYALLADEAEPNQMSQSVTLLKELAVLYGPYFEVSSAHQKVSKAVADANTDVVTGHGNRRALESYLQGCLDEMQREQEESDVLTLFDSRAMRNSVVMLLDLDGFKRVNDVLGHGEGDRALRLVADSLQEIDSNSRVFRFGGDELVQVFPRAGNLDSDELRLYVNDVERKLDSHGFKGLGLSLGIVHLFEGDGSYASLMTLADARMYHEKRLRSVAFI</sequence>
<dbReference type="InterPro" id="IPR029787">
    <property type="entry name" value="Nucleotide_cyclase"/>
</dbReference>
<dbReference type="CDD" id="cd01949">
    <property type="entry name" value="GGDEF"/>
    <property type="match status" value="1"/>
</dbReference>
<dbReference type="STRING" id="655353.SAMN04488056_103247"/>